<proteinExistence type="predicted"/>
<dbReference type="AlphaFoldDB" id="A0A0J6I988"/>
<dbReference type="OrthoDB" id="5946976at2759"/>
<dbReference type="InterPro" id="IPR012338">
    <property type="entry name" value="Beta-lactam/transpept-like"/>
</dbReference>
<name>A0A0J6I988_COCPO</name>
<feature type="domain" description="Beta-lactamase-related" evidence="1">
    <location>
        <begin position="41"/>
        <end position="386"/>
    </location>
</feature>
<dbReference type="InterPro" id="IPR001466">
    <property type="entry name" value="Beta-lactam-related"/>
</dbReference>
<dbReference type="Pfam" id="PF00144">
    <property type="entry name" value="Beta-lactamase"/>
    <property type="match status" value="1"/>
</dbReference>
<accession>A0A0J6I988</accession>
<dbReference type="InterPro" id="IPR050789">
    <property type="entry name" value="Diverse_Enzym_Activities"/>
</dbReference>
<dbReference type="Gene3D" id="3.40.710.10">
    <property type="entry name" value="DD-peptidase/beta-lactamase superfamily"/>
    <property type="match status" value="1"/>
</dbReference>
<dbReference type="PANTHER" id="PTHR43283">
    <property type="entry name" value="BETA-LACTAMASE-RELATED"/>
    <property type="match status" value="1"/>
</dbReference>
<reference evidence="2 3" key="1">
    <citation type="submission" date="2007-06" db="EMBL/GenBank/DDBJ databases">
        <title>The Genome Sequence of Coccidioides posadasii RMSCC_3488.</title>
        <authorList>
            <consortium name="Coccidioides Genome Resources Consortium"/>
            <consortium name="The Broad Institute Genome Sequencing Platform"/>
            <person name="Henn M.R."/>
            <person name="Sykes S."/>
            <person name="Young S."/>
            <person name="Jaffe D."/>
            <person name="Berlin A."/>
            <person name="Alvarez P."/>
            <person name="Butler J."/>
            <person name="Gnerre S."/>
            <person name="Grabherr M."/>
            <person name="Mauceli E."/>
            <person name="Brockman W."/>
            <person name="Kodira C."/>
            <person name="Alvarado L."/>
            <person name="Zeng Q."/>
            <person name="Crawford M."/>
            <person name="Antoine C."/>
            <person name="Devon K."/>
            <person name="Galgiani J."/>
            <person name="Orsborn K."/>
            <person name="Lewis M.L."/>
            <person name="Nusbaum C."/>
            <person name="Galagan J."/>
            <person name="Birren B."/>
        </authorList>
    </citation>
    <scope>NUCLEOTIDE SEQUENCE [LARGE SCALE GENOMIC DNA]</scope>
    <source>
        <strain evidence="2 3">RMSCC 3488</strain>
    </source>
</reference>
<protein>
    <submittedName>
        <fullName evidence="2">Beta-lactamase</fullName>
    </submittedName>
</protein>
<dbReference type="Proteomes" id="UP000054567">
    <property type="component" value="Unassembled WGS sequence"/>
</dbReference>
<evidence type="ECO:0000259" key="1">
    <source>
        <dbReference type="Pfam" id="PF00144"/>
    </source>
</evidence>
<evidence type="ECO:0000313" key="3">
    <source>
        <dbReference type="Proteomes" id="UP000054567"/>
    </source>
</evidence>
<gene>
    <name evidence="2" type="ORF">CPAG_04469</name>
</gene>
<dbReference type="EMBL" id="DS268110">
    <property type="protein sequence ID" value="KMM68137.1"/>
    <property type="molecule type" value="Genomic_DNA"/>
</dbReference>
<reference evidence="3" key="2">
    <citation type="journal article" date="2009" name="Genome Res.">
        <title>Comparative genomic analyses of the human fungal pathogens Coccidioides and their relatives.</title>
        <authorList>
            <person name="Sharpton T.J."/>
            <person name="Stajich J.E."/>
            <person name="Rounsley S.D."/>
            <person name="Gardner M.J."/>
            <person name="Wortman J.R."/>
            <person name="Jordar V.S."/>
            <person name="Maiti R."/>
            <person name="Kodira C.D."/>
            <person name="Neafsey D.E."/>
            <person name="Zeng Q."/>
            <person name="Hung C.-Y."/>
            <person name="McMahan C."/>
            <person name="Muszewska A."/>
            <person name="Grynberg M."/>
            <person name="Mandel M.A."/>
            <person name="Kellner E.M."/>
            <person name="Barker B.M."/>
            <person name="Galgiani J.N."/>
            <person name="Orbach M.J."/>
            <person name="Kirkland T.N."/>
            <person name="Cole G.T."/>
            <person name="Henn M.R."/>
            <person name="Birren B.W."/>
            <person name="Taylor J.W."/>
        </authorList>
    </citation>
    <scope>NUCLEOTIDE SEQUENCE [LARGE SCALE GENOMIC DNA]</scope>
    <source>
        <strain evidence="3">RMSCC 3488</strain>
    </source>
</reference>
<dbReference type="SUPFAM" id="SSF56601">
    <property type="entry name" value="beta-lactamase/transpeptidase-like"/>
    <property type="match status" value="1"/>
</dbReference>
<organism evidence="2 3">
    <name type="scientific">Coccidioides posadasii RMSCC 3488</name>
    <dbReference type="NCBI Taxonomy" id="454284"/>
    <lineage>
        <taxon>Eukaryota</taxon>
        <taxon>Fungi</taxon>
        <taxon>Dikarya</taxon>
        <taxon>Ascomycota</taxon>
        <taxon>Pezizomycotina</taxon>
        <taxon>Eurotiomycetes</taxon>
        <taxon>Eurotiomycetidae</taxon>
        <taxon>Onygenales</taxon>
        <taxon>Onygenaceae</taxon>
        <taxon>Coccidioides</taxon>
    </lineage>
</organism>
<reference evidence="3" key="3">
    <citation type="journal article" date="2010" name="Genome Res.">
        <title>Population genomic sequencing of Coccidioides fungi reveals recent hybridization and transposon control.</title>
        <authorList>
            <person name="Neafsey D.E."/>
            <person name="Barker B.M."/>
            <person name="Sharpton T.J."/>
            <person name="Stajich J.E."/>
            <person name="Park D.J."/>
            <person name="Whiston E."/>
            <person name="Hung C.-Y."/>
            <person name="McMahan C."/>
            <person name="White J."/>
            <person name="Sykes S."/>
            <person name="Heiman D."/>
            <person name="Young S."/>
            <person name="Zeng Q."/>
            <person name="Abouelleil A."/>
            <person name="Aftuck L."/>
            <person name="Bessette D."/>
            <person name="Brown A."/>
            <person name="FitzGerald M."/>
            <person name="Lui A."/>
            <person name="Macdonald J.P."/>
            <person name="Priest M."/>
            <person name="Orbach M.J."/>
            <person name="Galgiani J.N."/>
            <person name="Kirkland T.N."/>
            <person name="Cole G.T."/>
            <person name="Birren B.W."/>
            <person name="Henn M.R."/>
            <person name="Taylor J.W."/>
            <person name="Rounsley S.D."/>
        </authorList>
    </citation>
    <scope>NUCLEOTIDE SEQUENCE [LARGE SCALE GENOMIC DNA]</scope>
    <source>
        <strain evidence="3">RMSCC 3488</strain>
    </source>
</reference>
<sequence length="526" mass="57388">MTRSKSSAQTDLFSRLEELLSSQPSAAGSSPCSASTLLVELGTPSVSIAVLDKGEIHSRCITSLYDNELTRFQSGSISKAIASLAVFKLIELGKLSLHGSIAQYLPTSLMRQLETAHTAGLSQHITIAQLLSHTSGLEPDGVFGFPGYEESSSDGETGLPDLRTIIAGEAPCNTLRIKLADYPGHRFSYSGGGLTVLQMIVEQVLGKPFSTVMREYLFDSLEMTRSTFEPPGPGDINGLEPFDHKGEGNYARPYYSGHKPCETTHRVNPEQAAAGLWSTPEDLLKAGRAILRSLNGEPDAFLNQALARTMLTEVQNGVAHSWFVAREPPWQVFRHAGSNMPGWRCHLICFANDTGSASPKKTYTHQDAAVPGEGCGIAIMTNSVEGVATYSKVLFAACYLLGWPAPPKPREGSDIVVPFADTHTKVDPQWIGWEGHWDGGWELFEGQDGAPFARLRGMAAVSLYVAARPRSMAEMAKPRGERSVDLVCSGLEIMFRLMTDGRERVIEIWHGGQRDRRRLQRADIPN</sequence>
<evidence type="ECO:0000313" key="2">
    <source>
        <dbReference type="EMBL" id="KMM68137.1"/>
    </source>
</evidence>
<dbReference type="VEuPathDB" id="FungiDB:CPAG_04469"/>